<dbReference type="GO" id="GO:0003964">
    <property type="term" value="F:RNA-directed DNA polymerase activity"/>
    <property type="evidence" value="ECO:0007669"/>
    <property type="project" value="UniProtKB-KW"/>
</dbReference>
<evidence type="ECO:0000313" key="3">
    <source>
        <dbReference type="EMBL" id="OWY96008.1"/>
    </source>
</evidence>
<dbReference type="PANTHER" id="PTHR37984:SF5">
    <property type="entry name" value="PROTEIN NYNRIN-LIKE"/>
    <property type="match status" value="1"/>
</dbReference>
<dbReference type="InterPro" id="IPR001584">
    <property type="entry name" value="Integrase_cat-core"/>
</dbReference>
<dbReference type="OrthoDB" id="106643at2759"/>
<keyword evidence="3" id="KW-0695">RNA-directed DNA polymerase</keyword>
<dbReference type="PROSITE" id="PS50994">
    <property type="entry name" value="INTEGRASE"/>
    <property type="match status" value="1"/>
</dbReference>
<feature type="domain" description="Integrase catalytic" evidence="2">
    <location>
        <begin position="430"/>
        <end position="590"/>
    </location>
</feature>
<dbReference type="GO" id="GO:0015074">
    <property type="term" value="P:DNA integration"/>
    <property type="evidence" value="ECO:0007669"/>
    <property type="project" value="InterPro"/>
</dbReference>
<dbReference type="InterPro" id="IPR041588">
    <property type="entry name" value="Integrase_H2C2"/>
</dbReference>
<reference evidence="4" key="1">
    <citation type="submission" date="2017-03" db="EMBL/GenBank/DDBJ databases">
        <title>Phytopthora megakarya and P. palmivora, two closely related causual agents of cacao black pod achieved similar genome size and gene model numbers by different mechanisms.</title>
        <authorList>
            <person name="Ali S."/>
            <person name="Shao J."/>
            <person name="Larry D.J."/>
            <person name="Kronmiller B."/>
            <person name="Shen D."/>
            <person name="Strem M.D."/>
            <person name="Melnick R.L."/>
            <person name="Guiltinan M.J."/>
            <person name="Tyler B.M."/>
            <person name="Meinhardt L.W."/>
            <person name="Bailey B.A."/>
        </authorList>
    </citation>
    <scope>NUCLEOTIDE SEQUENCE [LARGE SCALE GENOMIC DNA]</scope>
    <source>
        <strain evidence="4">zdho120</strain>
    </source>
</reference>
<keyword evidence="4" id="KW-1185">Reference proteome</keyword>
<organism evidence="3 4">
    <name type="scientific">Phytophthora megakarya</name>
    <dbReference type="NCBI Taxonomy" id="4795"/>
    <lineage>
        <taxon>Eukaryota</taxon>
        <taxon>Sar</taxon>
        <taxon>Stramenopiles</taxon>
        <taxon>Oomycota</taxon>
        <taxon>Peronosporomycetes</taxon>
        <taxon>Peronosporales</taxon>
        <taxon>Peronosporaceae</taxon>
        <taxon>Phytophthora</taxon>
    </lineage>
</organism>
<accession>A0A225USV8</accession>
<evidence type="ECO:0000256" key="1">
    <source>
        <dbReference type="SAM" id="MobiDB-lite"/>
    </source>
</evidence>
<dbReference type="InterPro" id="IPR002156">
    <property type="entry name" value="RNaseH_domain"/>
</dbReference>
<keyword evidence="3" id="KW-0808">Transferase</keyword>
<gene>
    <name evidence="3" type="ORF">PHMEG_00033837</name>
</gene>
<keyword evidence="3" id="KW-0548">Nucleotidyltransferase</keyword>
<dbReference type="AlphaFoldDB" id="A0A225USV8"/>
<dbReference type="GO" id="GO:0003676">
    <property type="term" value="F:nucleic acid binding"/>
    <property type="evidence" value="ECO:0007669"/>
    <property type="project" value="InterPro"/>
</dbReference>
<dbReference type="SUPFAM" id="SSF53098">
    <property type="entry name" value="Ribonuclease H-like"/>
    <property type="match status" value="2"/>
</dbReference>
<feature type="region of interest" description="Disordered" evidence="1">
    <location>
        <begin position="280"/>
        <end position="320"/>
    </location>
</feature>
<dbReference type="InterPro" id="IPR050951">
    <property type="entry name" value="Retrovirus_Pol_polyprotein"/>
</dbReference>
<dbReference type="Proteomes" id="UP000198211">
    <property type="component" value="Unassembled WGS sequence"/>
</dbReference>
<evidence type="ECO:0000259" key="2">
    <source>
        <dbReference type="PROSITE" id="PS50994"/>
    </source>
</evidence>
<sequence>WLLQSNTANGRHLKWGLELSRWTLEIHRTQKDEDGLAAILGYGITPREHLDEVAETLIPAKGRLNVMPPVSLEMLDADYEGYVLSFDGAAKVSIRRRSCGCILWELPGWQVVKAEGHILEGVTVNDAEYHGLILRLKLALKYDVEELVAVGDSRILVQHAQGLINCNQPNLQRRFMKISGRILFKLIHVKREFNQAADYLTSKTLVLGESWDLDDPDEIVHLRLVSRITEKIMKPSEVLSTPVTDAVRSDQVELGTCNSKAEIPESLATAAEALLVMTRSRTEPGENQGSSRRGLGDPANEEGPKRGRARSSTEPGKEVKKVAKISDQFVLDLRDVLYRLSTPTPERPRNKQSELRLVVPDTLRADMLHYSHEDFGGGHQGINRTFERLRSEFYWIGMYADVQKFVRDCVDCASAKGRPPVLGPSPGNIEPKYPFEVVSMDFVTELPESDRGNTYLFLFQDQFSGYVMCKPMRNTEAQDVAEAYEECVFRRFGASLMIRHDQDPRFMSKVLARFRDMLKRKQRATLGYRPQANGQQERSAQTVMRSVRAYVAEVDQSDWDEYAERIMFALNTSFVAARLDTPFYLVHGWDAKVTISAMLGPKPSTVHERTALDYALACAKDLQKKAKRARSAAQTRKWRELSDRVRAGFEAGDSVWLYIPESAQD</sequence>
<feature type="non-terminal residue" evidence="3">
    <location>
        <position position="1"/>
    </location>
</feature>
<dbReference type="Gene3D" id="3.30.420.10">
    <property type="entry name" value="Ribonuclease H-like superfamily/Ribonuclease H"/>
    <property type="match status" value="2"/>
</dbReference>
<comment type="caution">
    <text evidence="3">The sequence shown here is derived from an EMBL/GenBank/DDBJ whole genome shotgun (WGS) entry which is preliminary data.</text>
</comment>
<dbReference type="EMBL" id="NBNE01012202">
    <property type="protein sequence ID" value="OWY96008.1"/>
    <property type="molecule type" value="Genomic_DNA"/>
</dbReference>
<name>A0A225USV8_9STRA</name>
<dbReference type="Pfam" id="PF00665">
    <property type="entry name" value="rve"/>
    <property type="match status" value="1"/>
</dbReference>
<dbReference type="GO" id="GO:0004523">
    <property type="term" value="F:RNA-DNA hybrid ribonuclease activity"/>
    <property type="evidence" value="ECO:0007669"/>
    <property type="project" value="InterPro"/>
</dbReference>
<protein>
    <submittedName>
        <fullName evidence="3">Reverse transcriptase</fullName>
    </submittedName>
</protein>
<evidence type="ECO:0000313" key="4">
    <source>
        <dbReference type="Proteomes" id="UP000198211"/>
    </source>
</evidence>
<dbReference type="Gene3D" id="1.10.340.70">
    <property type="match status" value="1"/>
</dbReference>
<dbReference type="Pfam" id="PF13456">
    <property type="entry name" value="RVT_3"/>
    <property type="match status" value="1"/>
</dbReference>
<dbReference type="Pfam" id="PF17921">
    <property type="entry name" value="Integrase_H2C2"/>
    <property type="match status" value="1"/>
</dbReference>
<dbReference type="InterPro" id="IPR036397">
    <property type="entry name" value="RNaseH_sf"/>
</dbReference>
<dbReference type="InterPro" id="IPR012337">
    <property type="entry name" value="RNaseH-like_sf"/>
</dbReference>
<dbReference type="FunFam" id="1.10.340.70:FF:000001">
    <property type="entry name" value="Retrovirus-related Pol polyprotein from transposon gypsy-like Protein"/>
    <property type="match status" value="1"/>
</dbReference>
<dbReference type="PANTHER" id="PTHR37984">
    <property type="entry name" value="PROTEIN CBG26694"/>
    <property type="match status" value="1"/>
</dbReference>
<proteinExistence type="predicted"/>